<proteinExistence type="predicted"/>
<keyword evidence="3 5" id="KW-1133">Transmembrane helix</keyword>
<dbReference type="InterPro" id="IPR044839">
    <property type="entry name" value="NDR1-like"/>
</dbReference>
<dbReference type="GO" id="GO:0005886">
    <property type="term" value="C:plasma membrane"/>
    <property type="evidence" value="ECO:0007669"/>
    <property type="project" value="TreeGrafter"/>
</dbReference>
<feature type="domain" description="Late embryogenesis abundant protein LEA-2 subgroup" evidence="6">
    <location>
        <begin position="75"/>
        <end position="159"/>
    </location>
</feature>
<protein>
    <recommendedName>
        <fullName evidence="6">Late embryogenesis abundant protein LEA-2 subgroup domain-containing protein</fullName>
    </recommendedName>
</protein>
<accession>A0AA38TA24</accession>
<dbReference type="Pfam" id="PF03168">
    <property type="entry name" value="LEA_2"/>
    <property type="match status" value="1"/>
</dbReference>
<keyword evidence="2 5" id="KW-0812">Transmembrane</keyword>
<dbReference type="InterPro" id="IPR004864">
    <property type="entry name" value="LEA_2"/>
</dbReference>
<sequence length="207" mass="23282">MSGGYEEKATSRCLRYICCCYCLLFLLIAIVTFIAYHFYNFERPRPPTYDLKSFKVKNLELQPDKSVKTEFSVEVKSKNPNKDIGFIYGDDSKVTVLYNDLLISSGKLPAFRQDPLETTVVKISLEGTGANEDGTLLEDVKSSKEDGGIPLVVNVEVPITVYVGTIELKEFSAFVTCDLVVDDLEKGKKTKVLKNECEPDVEFFKDD</sequence>
<organism evidence="7 8">
    <name type="scientific">Centaurea solstitialis</name>
    <name type="common">yellow star-thistle</name>
    <dbReference type="NCBI Taxonomy" id="347529"/>
    <lineage>
        <taxon>Eukaryota</taxon>
        <taxon>Viridiplantae</taxon>
        <taxon>Streptophyta</taxon>
        <taxon>Embryophyta</taxon>
        <taxon>Tracheophyta</taxon>
        <taxon>Spermatophyta</taxon>
        <taxon>Magnoliopsida</taxon>
        <taxon>eudicotyledons</taxon>
        <taxon>Gunneridae</taxon>
        <taxon>Pentapetalae</taxon>
        <taxon>asterids</taxon>
        <taxon>campanulids</taxon>
        <taxon>Asterales</taxon>
        <taxon>Asteraceae</taxon>
        <taxon>Carduoideae</taxon>
        <taxon>Cardueae</taxon>
        <taxon>Centaureinae</taxon>
        <taxon>Centaurea</taxon>
    </lineage>
</organism>
<evidence type="ECO:0000313" key="7">
    <source>
        <dbReference type="EMBL" id="KAJ9550141.1"/>
    </source>
</evidence>
<gene>
    <name evidence="7" type="ORF">OSB04_014186</name>
</gene>
<evidence type="ECO:0000313" key="8">
    <source>
        <dbReference type="Proteomes" id="UP001172457"/>
    </source>
</evidence>
<feature type="transmembrane region" description="Helical" evidence="5">
    <location>
        <begin position="16"/>
        <end position="39"/>
    </location>
</feature>
<evidence type="ECO:0000256" key="4">
    <source>
        <dbReference type="ARBA" id="ARBA00023136"/>
    </source>
</evidence>
<evidence type="ECO:0000259" key="6">
    <source>
        <dbReference type="Pfam" id="PF03168"/>
    </source>
</evidence>
<evidence type="ECO:0000256" key="3">
    <source>
        <dbReference type="ARBA" id="ARBA00022989"/>
    </source>
</evidence>
<reference evidence="7" key="1">
    <citation type="submission" date="2023-03" db="EMBL/GenBank/DDBJ databases">
        <title>Chromosome-scale reference genome and RAD-based genetic map of yellow starthistle (Centaurea solstitialis) reveal putative structural variation and QTLs associated with invader traits.</title>
        <authorList>
            <person name="Reatini B."/>
            <person name="Cang F.A."/>
            <person name="Jiang Q."/>
            <person name="Mckibben M.T.W."/>
            <person name="Barker M.S."/>
            <person name="Rieseberg L.H."/>
            <person name="Dlugosch K.M."/>
        </authorList>
    </citation>
    <scope>NUCLEOTIDE SEQUENCE</scope>
    <source>
        <strain evidence="7">CAN-66</strain>
        <tissue evidence="7">Leaf</tissue>
    </source>
</reference>
<comment type="caution">
    <text evidence="7">The sequence shown here is derived from an EMBL/GenBank/DDBJ whole genome shotgun (WGS) entry which is preliminary data.</text>
</comment>
<dbReference type="PANTHER" id="PTHR31234">
    <property type="entry name" value="LATE EMBRYOGENESIS ABUNDANT (LEA) HYDROXYPROLINE-RICH GLYCOPROTEIN FAMILY"/>
    <property type="match status" value="1"/>
</dbReference>
<dbReference type="Proteomes" id="UP001172457">
    <property type="component" value="Chromosome 4"/>
</dbReference>
<dbReference type="AlphaFoldDB" id="A0AA38TA24"/>
<keyword evidence="4 5" id="KW-0472">Membrane</keyword>
<evidence type="ECO:0000256" key="2">
    <source>
        <dbReference type="ARBA" id="ARBA00022692"/>
    </source>
</evidence>
<dbReference type="PANTHER" id="PTHR31234:SF72">
    <property type="entry name" value="NDR1_HIN1-LIKE PROTEIN 6"/>
    <property type="match status" value="1"/>
</dbReference>
<evidence type="ECO:0000256" key="1">
    <source>
        <dbReference type="ARBA" id="ARBA00004167"/>
    </source>
</evidence>
<dbReference type="EMBL" id="JARYMX010000004">
    <property type="protein sequence ID" value="KAJ9550141.1"/>
    <property type="molecule type" value="Genomic_DNA"/>
</dbReference>
<keyword evidence="8" id="KW-1185">Reference proteome</keyword>
<dbReference type="GO" id="GO:0098542">
    <property type="term" value="P:defense response to other organism"/>
    <property type="evidence" value="ECO:0007669"/>
    <property type="project" value="InterPro"/>
</dbReference>
<evidence type="ECO:0000256" key="5">
    <source>
        <dbReference type="SAM" id="Phobius"/>
    </source>
</evidence>
<comment type="subcellular location">
    <subcellularLocation>
        <location evidence="1">Membrane</location>
        <topology evidence="1">Single-pass membrane protein</topology>
    </subcellularLocation>
</comment>
<name>A0AA38TA24_9ASTR</name>